<comment type="caution">
    <text evidence="2">The sequence shown here is derived from an EMBL/GenBank/DDBJ whole genome shotgun (WGS) entry which is preliminary data.</text>
</comment>
<reference evidence="2 3" key="1">
    <citation type="submission" date="2018-11" db="EMBL/GenBank/DDBJ databases">
        <title>Vibrio LJC006 sp. nov., isolated from seawater during the bloom of the enteromorpha.</title>
        <authorList>
            <person name="Liang J."/>
        </authorList>
    </citation>
    <scope>NUCLEOTIDE SEQUENCE [LARGE SCALE GENOMIC DNA]</scope>
    <source>
        <strain evidence="2 3">LJC006</strain>
    </source>
</reference>
<dbReference type="Gene3D" id="1.25.40.10">
    <property type="entry name" value="Tetratricopeptide repeat domain"/>
    <property type="match status" value="1"/>
</dbReference>
<dbReference type="Proteomes" id="UP000281112">
    <property type="component" value="Unassembled WGS sequence"/>
</dbReference>
<dbReference type="EMBL" id="RJVQ01000001">
    <property type="protein sequence ID" value="RQW65086.1"/>
    <property type="molecule type" value="Genomic_DNA"/>
</dbReference>
<dbReference type="InterPro" id="IPR011990">
    <property type="entry name" value="TPR-like_helical_dom_sf"/>
</dbReference>
<dbReference type="AlphaFoldDB" id="A0A3N9U9W6"/>
<proteinExistence type="predicted"/>
<evidence type="ECO:0000313" key="2">
    <source>
        <dbReference type="EMBL" id="RQW65086.1"/>
    </source>
</evidence>
<organism evidence="2 3">
    <name type="scientific">Vibrio viridaestus</name>
    <dbReference type="NCBI Taxonomy" id="2487322"/>
    <lineage>
        <taxon>Bacteria</taxon>
        <taxon>Pseudomonadati</taxon>
        <taxon>Pseudomonadota</taxon>
        <taxon>Gammaproteobacteria</taxon>
        <taxon>Vibrionales</taxon>
        <taxon>Vibrionaceae</taxon>
        <taxon>Vibrio</taxon>
    </lineage>
</organism>
<keyword evidence="1" id="KW-0732">Signal</keyword>
<protein>
    <recommendedName>
        <fullName evidence="4">Sel1 repeat family protein</fullName>
    </recommendedName>
</protein>
<feature type="chain" id="PRO_5018186444" description="Sel1 repeat family protein" evidence="1">
    <location>
        <begin position="22"/>
        <end position="339"/>
    </location>
</feature>
<sequence>MIKIISFCFTFLFFLSAEISAATIEDGIIQFNQRNYQQAKTIFKSLAEQGNSRATFWLGIAQFKTGKQFDAGGTLLKAAEEGNPWAMRLMVPSQNGYCDYLGWDCDEAWMDKAISSWEKLAEKGDGKAIYALLRYRKKSWWSNISLLSDDEKNRFKLIKKAVYAGGFKAASYNQFRGMHNIEEQLELLQYEIDKGYAPAMVDLYLIAKENNFEVNASESLLMRALKLGYSGGAFSLYYSANDKLPEISTVDDVVNISDKDKLLFKDAYFYALIAKYFGKEHAEMTIKYWVSKKNGDSVYLNVLSNKEMNNISKKVERFLSVIKINDFNDDSTVGGYVAN</sequence>
<name>A0A3N9U9W6_9VIBR</name>
<evidence type="ECO:0000256" key="1">
    <source>
        <dbReference type="SAM" id="SignalP"/>
    </source>
</evidence>
<gene>
    <name evidence="2" type="ORF">EES38_03370</name>
</gene>
<evidence type="ECO:0000313" key="3">
    <source>
        <dbReference type="Proteomes" id="UP000281112"/>
    </source>
</evidence>
<keyword evidence="3" id="KW-1185">Reference proteome</keyword>
<evidence type="ECO:0008006" key="4">
    <source>
        <dbReference type="Google" id="ProtNLM"/>
    </source>
</evidence>
<dbReference type="SUPFAM" id="SSF81901">
    <property type="entry name" value="HCP-like"/>
    <property type="match status" value="1"/>
</dbReference>
<dbReference type="RefSeq" id="WP_124935740.1">
    <property type="nucleotide sequence ID" value="NZ_RJVQ01000001.1"/>
</dbReference>
<dbReference type="OrthoDB" id="5899447at2"/>
<accession>A0A3N9U9W6</accession>
<feature type="signal peptide" evidence="1">
    <location>
        <begin position="1"/>
        <end position="21"/>
    </location>
</feature>